<dbReference type="EMBL" id="QGGO01000008">
    <property type="protein sequence ID" value="PWK27042.1"/>
    <property type="molecule type" value="Genomic_DNA"/>
</dbReference>
<organism evidence="2 3">
    <name type="scientific">Arcicella aurantiaca</name>
    <dbReference type="NCBI Taxonomy" id="591202"/>
    <lineage>
        <taxon>Bacteria</taxon>
        <taxon>Pseudomonadati</taxon>
        <taxon>Bacteroidota</taxon>
        <taxon>Cytophagia</taxon>
        <taxon>Cytophagales</taxon>
        <taxon>Flectobacillaceae</taxon>
        <taxon>Arcicella</taxon>
    </lineage>
</organism>
<gene>
    <name evidence="2" type="ORF">LV89_01854</name>
</gene>
<feature type="transmembrane region" description="Helical" evidence="1">
    <location>
        <begin position="12"/>
        <end position="31"/>
    </location>
</feature>
<evidence type="ECO:0000256" key="1">
    <source>
        <dbReference type="SAM" id="Phobius"/>
    </source>
</evidence>
<dbReference type="AlphaFoldDB" id="A0A316EAA1"/>
<dbReference type="RefSeq" id="WP_109742614.1">
    <property type="nucleotide sequence ID" value="NZ_QGGO01000008.1"/>
</dbReference>
<keyword evidence="3" id="KW-1185">Reference proteome</keyword>
<evidence type="ECO:0000313" key="2">
    <source>
        <dbReference type="EMBL" id="PWK27042.1"/>
    </source>
</evidence>
<keyword evidence="1" id="KW-1133">Transmembrane helix</keyword>
<keyword evidence="1" id="KW-0812">Transmembrane</keyword>
<reference evidence="2 3" key="1">
    <citation type="submission" date="2018-05" db="EMBL/GenBank/DDBJ databases">
        <title>Genomic Encyclopedia of Archaeal and Bacterial Type Strains, Phase II (KMG-II): from individual species to whole genera.</title>
        <authorList>
            <person name="Goeker M."/>
        </authorList>
    </citation>
    <scope>NUCLEOTIDE SEQUENCE [LARGE SCALE GENOMIC DNA]</scope>
    <source>
        <strain evidence="2 3">DSM 22214</strain>
    </source>
</reference>
<accession>A0A316EAA1</accession>
<comment type="caution">
    <text evidence="2">The sequence shown here is derived from an EMBL/GenBank/DDBJ whole genome shotgun (WGS) entry which is preliminary data.</text>
</comment>
<dbReference type="Proteomes" id="UP000245489">
    <property type="component" value="Unassembled WGS sequence"/>
</dbReference>
<proteinExistence type="predicted"/>
<protein>
    <submittedName>
        <fullName evidence="2">Uncharacterized protein</fullName>
    </submittedName>
</protein>
<keyword evidence="1" id="KW-0472">Membrane</keyword>
<sequence>MKLFKKISKPILVALSIIGLAIIVFVVYLITKKNKNSIANPLLGNSNVGAGDEMPKLVPTTLYELLEDVTVWDIASDNQFSFTFPKGTLIYKPAEINQPQYVGTNFKIDKIFTDEEAKNVDFILVSKKFNLQRANLSVNRVADLHIKKSLVKLKTPQEIEQYELNLAHSKAESTNKVIYSNVDYVFSFKETFECEVTDFSPGDYQLDTKKTLTPNDTLEAKTFFRIPEIKLPKNNYIDIFPEAPDYEYYINLRIGKLLYKVPSSKLSSIREKK</sequence>
<evidence type="ECO:0000313" key="3">
    <source>
        <dbReference type="Proteomes" id="UP000245489"/>
    </source>
</evidence>
<name>A0A316EAA1_9BACT</name>